<evidence type="ECO:0000313" key="2">
    <source>
        <dbReference type="RefSeq" id="XP_016479252.1"/>
    </source>
</evidence>
<dbReference type="PANTHER" id="PTHR33116">
    <property type="entry name" value="REVERSE TRANSCRIPTASE ZINC-BINDING DOMAIN-CONTAINING PROTEIN-RELATED-RELATED"/>
    <property type="match status" value="1"/>
</dbReference>
<dbReference type="Pfam" id="PF13966">
    <property type="entry name" value="zf-RVT"/>
    <property type="match status" value="1"/>
</dbReference>
<dbReference type="PaxDb" id="4097-A0A1S4AR77"/>
<reference evidence="2" key="1">
    <citation type="submission" date="2025-08" db="UniProtKB">
        <authorList>
            <consortium name="RefSeq"/>
        </authorList>
    </citation>
    <scope>IDENTIFICATION</scope>
</reference>
<dbReference type="InterPro" id="IPR026960">
    <property type="entry name" value="RVT-Znf"/>
</dbReference>
<dbReference type="OrthoDB" id="1305421at2759"/>
<protein>
    <recommendedName>
        <fullName evidence="1">Reverse transcriptase zinc-binding domain-containing protein</fullName>
    </recommendedName>
</protein>
<dbReference type="PANTHER" id="PTHR33116:SF66">
    <property type="entry name" value="REVERSE TRANSCRIPTASE ZINC-BINDING DOMAIN-CONTAINING PROTEIN"/>
    <property type="match status" value="1"/>
</dbReference>
<evidence type="ECO:0000259" key="1">
    <source>
        <dbReference type="Pfam" id="PF13966"/>
    </source>
</evidence>
<dbReference type="AlphaFoldDB" id="A0A1S4AR77"/>
<organism evidence="2">
    <name type="scientific">Nicotiana tabacum</name>
    <name type="common">Common tobacco</name>
    <dbReference type="NCBI Taxonomy" id="4097"/>
    <lineage>
        <taxon>Eukaryota</taxon>
        <taxon>Viridiplantae</taxon>
        <taxon>Streptophyta</taxon>
        <taxon>Embryophyta</taxon>
        <taxon>Tracheophyta</taxon>
        <taxon>Spermatophyta</taxon>
        <taxon>Magnoliopsida</taxon>
        <taxon>eudicotyledons</taxon>
        <taxon>Gunneridae</taxon>
        <taxon>Pentapetalae</taxon>
        <taxon>asterids</taxon>
        <taxon>lamiids</taxon>
        <taxon>Solanales</taxon>
        <taxon>Solanaceae</taxon>
        <taxon>Nicotianoideae</taxon>
        <taxon>Nicotianeae</taxon>
        <taxon>Nicotiana</taxon>
    </lineage>
</organism>
<accession>A0A1S4AR77</accession>
<name>A0A1S4AR77_TOBAC</name>
<dbReference type="KEGG" id="nta:107800574"/>
<gene>
    <name evidence="2" type="primary">LOC107800574</name>
</gene>
<dbReference type="OMA" id="CNICHAD"/>
<feature type="domain" description="Reverse transcriptase zinc-binding" evidence="1">
    <location>
        <begin position="117"/>
        <end position="201"/>
    </location>
</feature>
<proteinExistence type="predicted"/>
<sequence>MVEGICRKFLWTGDTNASKKALVFWEKMCRPKSKGGLNIIDLTTWNRDALLKQLWNACMKKDKLWIRWVHVYYIKGKIPWQVEAKQALWIIRKILQAGKYINKARLDIGKVLGTKSFSIRGMYNQLRGDFPKENWSRLLWNNKGCPRCKFILYLVVHEKLYTKDRLSSWGLQVNPNCSLCDQELKGHQHMFFMCRFSAEVWGKLLAWIGLVRRVTGWNEELKWTADHRKDKGSKTMMYTMCITSVVYQIWMERNRRIFQQEKRSSEAIIRQIIQEIHCIRNGQSSLRNELQILNLYPYELLE</sequence>
<dbReference type="RefSeq" id="XP_016479252.1">
    <property type="nucleotide sequence ID" value="XM_016623766.1"/>
</dbReference>